<keyword evidence="7" id="KW-1185">Reference proteome</keyword>
<dbReference type="InterPro" id="IPR011711">
    <property type="entry name" value="GntR_C"/>
</dbReference>
<dbReference type="EMBL" id="SHLD01000001">
    <property type="protein sequence ID" value="RZU74953.1"/>
    <property type="molecule type" value="Genomic_DNA"/>
</dbReference>
<dbReference type="SMART" id="SM00895">
    <property type="entry name" value="FCD"/>
    <property type="match status" value="1"/>
</dbReference>
<accession>A0A4Q8BCT1</accession>
<reference evidence="6 7" key="1">
    <citation type="submission" date="2019-02" db="EMBL/GenBank/DDBJ databases">
        <title>Sequencing the genomes of 1000 actinobacteria strains.</title>
        <authorList>
            <person name="Klenk H.-P."/>
        </authorList>
    </citation>
    <scope>NUCLEOTIDE SEQUENCE [LARGE SCALE GENOMIC DNA]</scope>
    <source>
        <strain evidence="6 7">DSM 45612</strain>
    </source>
</reference>
<evidence type="ECO:0000313" key="7">
    <source>
        <dbReference type="Proteomes" id="UP000294114"/>
    </source>
</evidence>
<dbReference type="PANTHER" id="PTHR43537">
    <property type="entry name" value="TRANSCRIPTIONAL REGULATOR, GNTR FAMILY"/>
    <property type="match status" value="1"/>
</dbReference>
<proteinExistence type="predicted"/>
<dbReference type="GO" id="GO:0003677">
    <property type="term" value="F:DNA binding"/>
    <property type="evidence" value="ECO:0007669"/>
    <property type="project" value="UniProtKB-KW"/>
</dbReference>
<sequence>MAKRAGGESLAVSIYERLRLDILNRRLAPGERLKAAELSGSFDVSLSVIREALSLLAARDLVRVDRNRGFHVTSLSLEALNNLTLARKINEGVALRLSIERGGVAWQSEVLAAHHRMDVLPMVQSENPLVRNEEWARAHLAFHHKLIEACGNAVLLGICTRLSDAAELYRAWSTQGSREIKRDVAGEHRELLDAALAHDAERAVALFEAHVDRTRAIVMEFDPAALIGRTDAHVDQRQARRARGVAPSGHREDAPSQLTPGLHQAAVTPRSSG</sequence>
<dbReference type="PANTHER" id="PTHR43537:SF5">
    <property type="entry name" value="UXU OPERON TRANSCRIPTIONAL REGULATOR"/>
    <property type="match status" value="1"/>
</dbReference>
<dbReference type="SMART" id="SM00345">
    <property type="entry name" value="HTH_GNTR"/>
    <property type="match status" value="1"/>
</dbReference>
<dbReference type="SUPFAM" id="SSF48008">
    <property type="entry name" value="GntR ligand-binding domain-like"/>
    <property type="match status" value="1"/>
</dbReference>
<dbReference type="Gene3D" id="1.10.10.10">
    <property type="entry name" value="Winged helix-like DNA-binding domain superfamily/Winged helix DNA-binding domain"/>
    <property type="match status" value="1"/>
</dbReference>
<dbReference type="GO" id="GO:0003700">
    <property type="term" value="F:DNA-binding transcription factor activity"/>
    <property type="evidence" value="ECO:0007669"/>
    <property type="project" value="InterPro"/>
</dbReference>
<dbReference type="InterPro" id="IPR036388">
    <property type="entry name" value="WH-like_DNA-bd_sf"/>
</dbReference>
<evidence type="ECO:0000259" key="5">
    <source>
        <dbReference type="PROSITE" id="PS50949"/>
    </source>
</evidence>
<dbReference type="RefSeq" id="WP_130334593.1">
    <property type="nucleotide sequence ID" value="NZ_SHLD01000001.1"/>
</dbReference>
<dbReference type="InterPro" id="IPR008920">
    <property type="entry name" value="TF_FadR/GntR_C"/>
</dbReference>
<dbReference type="PROSITE" id="PS50949">
    <property type="entry name" value="HTH_GNTR"/>
    <property type="match status" value="1"/>
</dbReference>
<evidence type="ECO:0000313" key="6">
    <source>
        <dbReference type="EMBL" id="RZU74953.1"/>
    </source>
</evidence>
<dbReference type="Proteomes" id="UP000294114">
    <property type="component" value="Unassembled WGS sequence"/>
</dbReference>
<comment type="caution">
    <text evidence="6">The sequence shown here is derived from an EMBL/GenBank/DDBJ whole genome shotgun (WGS) entry which is preliminary data.</text>
</comment>
<feature type="region of interest" description="Disordered" evidence="4">
    <location>
        <begin position="232"/>
        <end position="273"/>
    </location>
</feature>
<evidence type="ECO:0000256" key="4">
    <source>
        <dbReference type="SAM" id="MobiDB-lite"/>
    </source>
</evidence>
<dbReference type="OrthoDB" id="8680240at2"/>
<evidence type="ECO:0000256" key="2">
    <source>
        <dbReference type="ARBA" id="ARBA00023125"/>
    </source>
</evidence>
<organism evidence="6 7">
    <name type="scientific">Micromonospora kangleipakensis</name>
    <dbReference type="NCBI Taxonomy" id="1077942"/>
    <lineage>
        <taxon>Bacteria</taxon>
        <taxon>Bacillati</taxon>
        <taxon>Actinomycetota</taxon>
        <taxon>Actinomycetes</taxon>
        <taxon>Micromonosporales</taxon>
        <taxon>Micromonosporaceae</taxon>
        <taxon>Micromonospora</taxon>
    </lineage>
</organism>
<dbReference type="InterPro" id="IPR036390">
    <property type="entry name" value="WH_DNA-bd_sf"/>
</dbReference>
<keyword evidence="2" id="KW-0238">DNA-binding</keyword>
<dbReference type="Gene3D" id="1.20.120.530">
    <property type="entry name" value="GntR ligand-binding domain-like"/>
    <property type="match status" value="1"/>
</dbReference>
<dbReference type="SUPFAM" id="SSF46785">
    <property type="entry name" value="Winged helix' DNA-binding domain"/>
    <property type="match status" value="1"/>
</dbReference>
<evidence type="ECO:0000256" key="1">
    <source>
        <dbReference type="ARBA" id="ARBA00023015"/>
    </source>
</evidence>
<gene>
    <name evidence="6" type="ORF">EV384_3455</name>
</gene>
<dbReference type="AlphaFoldDB" id="A0A4Q8BCT1"/>
<name>A0A4Q8BCT1_9ACTN</name>
<keyword evidence="3" id="KW-0804">Transcription</keyword>
<dbReference type="Pfam" id="PF07729">
    <property type="entry name" value="FCD"/>
    <property type="match status" value="1"/>
</dbReference>
<evidence type="ECO:0000256" key="3">
    <source>
        <dbReference type="ARBA" id="ARBA00023163"/>
    </source>
</evidence>
<feature type="domain" description="HTH gntR-type" evidence="5">
    <location>
        <begin position="8"/>
        <end position="75"/>
    </location>
</feature>
<protein>
    <submittedName>
        <fullName evidence="6">GntR family transcriptional regulator</fullName>
    </submittedName>
</protein>
<dbReference type="Pfam" id="PF00392">
    <property type="entry name" value="GntR"/>
    <property type="match status" value="1"/>
</dbReference>
<dbReference type="InterPro" id="IPR000524">
    <property type="entry name" value="Tscrpt_reg_HTH_GntR"/>
</dbReference>
<keyword evidence="1" id="KW-0805">Transcription regulation</keyword>